<evidence type="ECO:0000313" key="2">
    <source>
        <dbReference type="Proteomes" id="UP000095713"/>
    </source>
</evidence>
<dbReference type="GO" id="GO:0016301">
    <property type="term" value="F:kinase activity"/>
    <property type="evidence" value="ECO:0007669"/>
    <property type="project" value="UniProtKB-KW"/>
</dbReference>
<dbReference type="SUPFAM" id="SSF54211">
    <property type="entry name" value="Ribosomal protein S5 domain 2-like"/>
    <property type="match status" value="1"/>
</dbReference>
<keyword evidence="1" id="KW-0808">Transferase</keyword>
<comment type="caution">
    <text evidence="1">The sequence shown here is derived from an EMBL/GenBank/DDBJ whole genome shotgun (WGS) entry which is preliminary data.</text>
</comment>
<dbReference type="NCBIfam" id="NF040656">
    <property type="entry name" value="GHMP_GYDIA"/>
    <property type="match status" value="1"/>
</dbReference>
<name>A0A1E5T7M1_9FLAO</name>
<sequence length="303" mass="34315">MKNNTFYSNGKLLISGEYVVLDGANALAVPTKHGQSLIIEPIEHSNLIWESLDEKGAVWFESEFPIKEVSSSFTPSNDILDRLIQILHIAKQLNPLFLSKNSGCKITTALDFPKNWGLGTSSTLINNIAQWANIDPYKLLENTFGGSGYDIACAQHHTPITYRIENKTPITNKVRFNPLFKNHLYFIHLNKKQNSRDGIKHYHANKENSKSAIQDINRITSEMIICNTLDRFEKLINQHESIISKITRQTSAKHLLFKDFKGAIKSLGAWGGDFILATSKENPTQYFKDKGFTTVIPYKDMVL</sequence>
<dbReference type="OrthoDB" id="5288719at2"/>
<evidence type="ECO:0000313" key="1">
    <source>
        <dbReference type="EMBL" id="OEK07373.1"/>
    </source>
</evidence>
<gene>
    <name evidence="1" type="ORF">A8C32_18220</name>
</gene>
<accession>A0A1E5T7M1</accession>
<dbReference type="Proteomes" id="UP000095713">
    <property type="component" value="Unassembled WGS sequence"/>
</dbReference>
<dbReference type="STRING" id="1849968.A8C32_18220"/>
<reference evidence="1 2" key="1">
    <citation type="submission" date="2016-05" db="EMBL/GenBank/DDBJ databases">
        <title>Draft Genome Sequence of Algibacter sp. Strain SK-16 Isolated from the Surface Water of Aburatsubo Inlet.</title>
        <authorList>
            <person name="Wong S.-K."/>
            <person name="Yoshizawa S."/>
            <person name="Nakajima Y."/>
            <person name="Ogura Y."/>
            <person name="Tetsuya H."/>
            <person name="Hamasaki K."/>
        </authorList>
    </citation>
    <scope>NUCLEOTIDE SEQUENCE [LARGE SCALE GENOMIC DNA]</scope>
    <source>
        <strain evidence="1 2">SK-16</strain>
    </source>
</reference>
<keyword evidence="1" id="KW-0418">Kinase</keyword>
<keyword evidence="2" id="KW-1185">Reference proteome</keyword>
<dbReference type="RefSeq" id="WP_069830862.1">
    <property type="nucleotide sequence ID" value="NZ_MDJD01000048.1"/>
</dbReference>
<organism evidence="1 2">
    <name type="scientific">Flavivirga aquatica</name>
    <dbReference type="NCBI Taxonomy" id="1849968"/>
    <lineage>
        <taxon>Bacteria</taxon>
        <taxon>Pseudomonadati</taxon>
        <taxon>Bacteroidota</taxon>
        <taxon>Flavobacteriia</taxon>
        <taxon>Flavobacteriales</taxon>
        <taxon>Flavobacteriaceae</taxon>
        <taxon>Flavivirga</taxon>
    </lineage>
</organism>
<dbReference type="EMBL" id="MDJD01000048">
    <property type="protein sequence ID" value="OEK07373.1"/>
    <property type="molecule type" value="Genomic_DNA"/>
</dbReference>
<dbReference type="InterPro" id="IPR020568">
    <property type="entry name" value="Ribosomal_Su5_D2-typ_SF"/>
</dbReference>
<proteinExistence type="predicted"/>
<dbReference type="Gene3D" id="3.30.230.10">
    <property type="match status" value="1"/>
</dbReference>
<dbReference type="InterPro" id="IPR014721">
    <property type="entry name" value="Ribsml_uS5_D2-typ_fold_subgr"/>
</dbReference>
<dbReference type="InterPro" id="IPR047765">
    <property type="entry name" value="GHMP_GYDIA-like"/>
</dbReference>
<dbReference type="AlphaFoldDB" id="A0A1E5T7M1"/>
<protein>
    <submittedName>
        <fullName evidence="1">GHMP kinase</fullName>
    </submittedName>
</protein>